<evidence type="ECO:0000313" key="8">
    <source>
        <dbReference type="EMBL" id="TNV86468.1"/>
    </source>
</evidence>
<dbReference type="InterPro" id="IPR000719">
    <property type="entry name" value="Prot_kinase_dom"/>
</dbReference>
<dbReference type="OrthoDB" id="6513151at2759"/>
<keyword evidence="3" id="KW-0547">Nucleotide-binding</keyword>
<evidence type="ECO:0000256" key="6">
    <source>
        <dbReference type="SAM" id="MobiDB-lite"/>
    </source>
</evidence>
<dbReference type="GO" id="GO:0005634">
    <property type="term" value="C:nucleus"/>
    <property type="evidence" value="ECO:0007669"/>
    <property type="project" value="TreeGrafter"/>
</dbReference>
<dbReference type="InterPro" id="IPR008271">
    <property type="entry name" value="Ser/Thr_kinase_AS"/>
</dbReference>
<accession>A0A8J8P393</accession>
<reference evidence="8" key="1">
    <citation type="submission" date="2019-06" db="EMBL/GenBank/DDBJ databases">
        <authorList>
            <person name="Zheng W."/>
        </authorList>
    </citation>
    <scope>NUCLEOTIDE SEQUENCE</scope>
    <source>
        <strain evidence="8">QDHG01</strain>
    </source>
</reference>
<evidence type="ECO:0000256" key="1">
    <source>
        <dbReference type="ARBA" id="ARBA00022527"/>
    </source>
</evidence>
<evidence type="ECO:0000256" key="2">
    <source>
        <dbReference type="ARBA" id="ARBA00022679"/>
    </source>
</evidence>
<evidence type="ECO:0000256" key="5">
    <source>
        <dbReference type="ARBA" id="ARBA00022840"/>
    </source>
</evidence>
<keyword evidence="2" id="KW-0808">Transferase</keyword>
<feature type="region of interest" description="Disordered" evidence="6">
    <location>
        <begin position="939"/>
        <end position="968"/>
    </location>
</feature>
<dbReference type="SMART" id="SM00220">
    <property type="entry name" value="S_TKc"/>
    <property type="match status" value="1"/>
</dbReference>
<proteinExistence type="predicted"/>
<dbReference type="PANTHER" id="PTHR24345:SF0">
    <property type="entry name" value="CELL CYCLE SERINE_THREONINE-PROTEIN KINASE CDC5_MSD2"/>
    <property type="match status" value="1"/>
</dbReference>
<dbReference type="Pfam" id="PF00069">
    <property type="entry name" value="Pkinase"/>
    <property type="match status" value="1"/>
</dbReference>
<dbReference type="SUPFAM" id="SSF56112">
    <property type="entry name" value="Protein kinase-like (PK-like)"/>
    <property type="match status" value="1"/>
</dbReference>
<keyword evidence="5" id="KW-0067">ATP-binding</keyword>
<protein>
    <recommendedName>
        <fullName evidence="7">Protein kinase domain-containing protein</fullName>
    </recommendedName>
</protein>
<comment type="caution">
    <text evidence="8">The sequence shown here is derived from an EMBL/GenBank/DDBJ whole genome shotgun (WGS) entry which is preliminary data.</text>
</comment>
<dbReference type="Gene3D" id="3.30.200.20">
    <property type="entry name" value="Phosphorylase Kinase, domain 1"/>
    <property type="match status" value="1"/>
</dbReference>
<dbReference type="Proteomes" id="UP000785679">
    <property type="component" value="Unassembled WGS sequence"/>
</dbReference>
<sequence length="1043" mass="116627">MLVKKLQDINVLTTTGGPPAATPVVHQDKPVNSSDPNGYFFESQLPSRDLDFCIPASKVLRLWSKLMSDCMESQSSEHIFGSLMNIKSSQLQAIVDAKKLRAEAAASKTVGLETTQQNVNPHESMGGTAQFSKAMFHDPSQSKQQPLASIGSQLQLLKNDKRLKSLVEDKHQSSMPLASQAKSTTKRLMKYYCVLINNYLLIFNPPSAEKMLQSSSQIGVGVGAQTNAAEQADGMKNTQNVTGELTNQTGGAATKAQTDLFMPQMHICGQSFQEHLKYVMTLDAPEWVLNLDFARLRVVKDSLSGLKRGFTLAFKSKTHEFTIVNRSKKETQAKGFTQLDNQKVKARRHSEKRRASKIHNNGENKASNVHQVNTSTIELSPFIKAESQCLCPGMPSKDVIHKLAKNWLRLLNRYVVRAEKLLNYKVVSELGSGGQAKVYLIEKRNKDITSAINGGVGVAVSSGTELKKFQSVCSPMNGDYSPKLVETQNLPPQTFALKVVTKEKLAKLNDFQKRQMLREIQVQRALSDCGNVLKILKVHESTKYINLLMEYQEGGSLADLLISKKKMSEEDIKTICAQILLTLDYMNRKGIIHRDLKPENILLNSKQSGVFDVRIADFGYSTFVESSQTQNNGLEAKRSSQLLIKSEQSNSNILIPVDQKIVCGTAGFIAPESVCGKGYTIKSDIFAVGSIVYSLFTLKNLFVANTQNHLMRANKACDLDIPALEYRLKDSGCSKVGANFIIQLLSKDPSIRPSAYQALQHQWFGEQQIPLMQSLRMNKILATKVRTMRLVQKLFDIKQNLFQSLGGHEKTPDQQAEAKFRIESQISQPFATQVPSLKSSNLLQAVSNKFAQNLRESRSQLNGFLSPQRNDHISQSIDRKTHIHSMMGRMFQNNIQSALNNIEQPMQSFKQRVQSEVREQNQSVNYYQVLSMFKIIQNSQQSNGSQNNSQGRQGSMDHSQKNGGLEPQNTSKIIQIDRQQPDGMKVLSRMPSNNEGVPDNSDQTNNQVQFFKQNLLSPFIAEKMRASMLSKKFIGRLGIQRCQ</sequence>
<dbReference type="PROSITE" id="PS00108">
    <property type="entry name" value="PROTEIN_KINASE_ST"/>
    <property type="match status" value="1"/>
</dbReference>
<evidence type="ECO:0000256" key="4">
    <source>
        <dbReference type="ARBA" id="ARBA00022777"/>
    </source>
</evidence>
<keyword evidence="4" id="KW-0418">Kinase</keyword>
<evidence type="ECO:0000259" key="7">
    <source>
        <dbReference type="PROSITE" id="PS50011"/>
    </source>
</evidence>
<feature type="region of interest" description="Disordered" evidence="6">
    <location>
        <begin position="340"/>
        <end position="362"/>
    </location>
</feature>
<feature type="compositionally biased region" description="Basic residues" evidence="6">
    <location>
        <begin position="344"/>
        <end position="357"/>
    </location>
</feature>
<gene>
    <name evidence="8" type="ORF">FGO68_gene14825</name>
</gene>
<dbReference type="Gene3D" id="1.10.510.10">
    <property type="entry name" value="Transferase(Phosphotransferase) domain 1"/>
    <property type="match status" value="1"/>
</dbReference>
<dbReference type="PANTHER" id="PTHR24345">
    <property type="entry name" value="SERINE/THREONINE-PROTEIN KINASE PLK"/>
    <property type="match status" value="1"/>
</dbReference>
<dbReference type="InterPro" id="IPR011009">
    <property type="entry name" value="Kinase-like_dom_sf"/>
</dbReference>
<evidence type="ECO:0000256" key="3">
    <source>
        <dbReference type="ARBA" id="ARBA00022741"/>
    </source>
</evidence>
<evidence type="ECO:0000313" key="9">
    <source>
        <dbReference type="Proteomes" id="UP000785679"/>
    </source>
</evidence>
<keyword evidence="9" id="KW-1185">Reference proteome</keyword>
<dbReference type="GO" id="GO:0004674">
    <property type="term" value="F:protein serine/threonine kinase activity"/>
    <property type="evidence" value="ECO:0007669"/>
    <property type="project" value="UniProtKB-KW"/>
</dbReference>
<dbReference type="EMBL" id="RRYP01001057">
    <property type="protein sequence ID" value="TNV86468.1"/>
    <property type="molecule type" value="Genomic_DNA"/>
</dbReference>
<dbReference type="AlphaFoldDB" id="A0A8J8P393"/>
<dbReference type="GO" id="GO:0005524">
    <property type="term" value="F:ATP binding"/>
    <property type="evidence" value="ECO:0007669"/>
    <property type="project" value="UniProtKB-KW"/>
</dbReference>
<keyword evidence="1" id="KW-0723">Serine/threonine-protein kinase</keyword>
<name>A0A8J8P393_HALGN</name>
<dbReference type="PROSITE" id="PS50011">
    <property type="entry name" value="PROTEIN_KINASE_DOM"/>
    <property type="match status" value="1"/>
</dbReference>
<organism evidence="8 9">
    <name type="scientific">Halteria grandinella</name>
    <dbReference type="NCBI Taxonomy" id="5974"/>
    <lineage>
        <taxon>Eukaryota</taxon>
        <taxon>Sar</taxon>
        <taxon>Alveolata</taxon>
        <taxon>Ciliophora</taxon>
        <taxon>Intramacronucleata</taxon>
        <taxon>Spirotrichea</taxon>
        <taxon>Stichotrichia</taxon>
        <taxon>Sporadotrichida</taxon>
        <taxon>Halteriidae</taxon>
        <taxon>Halteria</taxon>
    </lineage>
</organism>
<feature type="compositionally biased region" description="Low complexity" evidence="6">
    <location>
        <begin position="939"/>
        <end position="954"/>
    </location>
</feature>
<feature type="domain" description="Protein kinase" evidence="7">
    <location>
        <begin position="424"/>
        <end position="764"/>
    </location>
</feature>